<dbReference type="Proteomes" id="UP000600588">
    <property type="component" value="Unassembled WGS sequence"/>
</dbReference>
<dbReference type="InterPro" id="IPR036388">
    <property type="entry name" value="WH-like_DNA-bd_sf"/>
</dbReference>
<keyword evidence="6" id="KW-1185">Reference proteome</keyword>
<proteinExistence type="predicted"/>
<feature type="chain" id="PRO_5035258655" evidence="3">
    <location>
        <begin position="22"/>
        <end position="937"/>
    </location>
</feature>
<dbReference type="InterPro" id="IPR000792">
    <property type="entry name" value="Tscrpt_reg_LuxR_C"/>
</dbReference>
<gene>
    <name evidence="5" type="ORF">ICJ83_06785</name>
</gene>
<keyword evidence="2" id="KW-0812">Transmembrane</keyword>
<name>A0A8J6PZS8_9FLAO</name>
<keyword evidence="3" id="KW-0732">Signal</keyword>
<dbReference type="InterPro" id="IPR013783">
    <property type="entry name" value="Ig-like_fold"/>
</dbReference>
<feature type="transmembrane region" description="Helical" evidence="2">
    <location>
        <begin position="734"/>
        <end position="759"/>
    </location>
</feature>
<dbReference type="Pfam" id="PF07495">
    <property type="entry name" value="Y_Y_Y"/>
    <property type="match status" value="1"/>
</dbReference>
<reference evidence="5 6" key="1">
    <citation type="submission" date="2020-09" db="EMBL/GenBank/DDBJ databases">
        <title>TT11 complete genome.</title>
        <authorList>
            <person name="Wu Z."/>
        </authorList>
    </citation>
    <scope>NUCLEOTIDE SEQUENCE [LARGE SCALE GENOMIC DNA]</scope>
    <source>
        <strain evidence="5 6">TT11</strain>
    </source>
</reference>
<keyword evidence="1" id="KW-0175">Coiled coil</keyword>
<dbReference type="Gene3D" id="2.130.10.10">
    <property type="entry name" value="YVTN repeat-like/Quinoprotein amine dehydrogenase"/>
    <property type="match status" value="2"/>
</dbReference>
<dbReference type="Gene3D" id="2.60.40.10">
    <property type="entry name" value="Immunoglobulins"/>
    <property type="match status" value="1"/>
</dbReference>
<keyword evidence="2" id="KW-0472">Membrane</keyword>
<sequence>MKSTKLLLFYLIFFLRLFVFAQEQPPIQVYTPKVYGADNQNWSISQSNEKFIYVANNKGLLEFNGANWKVYESPNKTIVRSVKVIRDVVYTGCYMEFGFWNRTDFGLLEYTSLSKKLQIEFLEDEEIWNIMDVDEFILFQSLKRIYVYNKNTEHINIIDSNSGVYKIFKVNDGVYFQKPKEGVFKITKGKPTLAFEDPIFYDNYLINIYNHLGELLFQTEDNGFFVWKEGRLVPWDISTNNLLLNDRIYCSTKLKDNTFILGSISNGIIHLSAEGDLLSKINQTDGLSNNTVLSVFEDIDNNLWLGLENGVNCINIKSPYRIYNDDSGEIGSVNTSIRYKNNLYIGTNQGLFYKPYNSNNKYKFIEGTQGAVWCLKNINDTLFCGHNSGTFIIEEGRAKLIVDVLGTWDIKTIPGNNNFLIQGNYSGLYILEKRNNTWVLRNKLDGFDISSRFFEFLTQTELFVSHEYKGVFKLKLNQLYNNVLSIIKDSSVTRDSKSGLIKYGDNILYAQSNGVFKYDVKANSFQKDTIYSRLYETNDYTSGKLQYTPETNKLWAFSKKGINYLGPNQLSNSLKLRTIDFPSIIRNDVSGYENIVYLTNKKYLVGITTGYVIIDLNRFENHKHKIFLNLISNSNLKKIDSKVIVDRFAYGEYSNNENSLSFHFNVPNYDKYALTEFQYKLEGIYDNWSEWSTGSEVFFENLPFGEYTFYVRSRIGDEISDNIEKYSFSIARPWYISNVALVLYVVFIALFSVLMHNIYKRYYKKQREKLLQKTQRELELKELENKEQLMRYNNEKLLQDIENKNRELSLSTMNLIKKNEFLNNLKKELKKVSGDKSLNNVIKIIDQNLNNSDDWQTFEEAFNNTDKDFIKKIKSLHPSLTNNDLRLCTYLRLNLSSKEIAPLLNITPRSVEVKRYRLRKKLDLPHEDSLTNYILEL</sequence>
<dbReference type="GO" id="GO:0003677">
    <property type="term" value="F:DNA binding"/>
    <property type="evidence" value="ECO:0007669"/>
    <property type="project" value="InterPro"/>
</dbReference>
<comment type="caution">
    <text evidence="5">The sequence shown here is derived from an EMBL/GenBank/DDBJ whole genome shotgun (WGS) entry which is preliminary data.</text>
</comment>
<dbReference type="SMART" id="SM00421">
    <property type="entry name" value="HTH_LUXR"/>
    <property type="match status" value="1"/>
</dbReference>
<dbReference type="EMBL" id="JACVXB010000002">
    <property type="protein sequence ID" value="MBD0831832.1"/>
    <property type="molecule type" value="Genomic_DNA"/>
</dbReference>
<dbReference type="Gene3D" id="1.10.10.10">
    <property type="entry name" value="Winged helix-like DNA-binding domain superfamily/Winged helix DNA-binding domain"/>
    <property type="match status" value="1"/>
</dbReference>
<dbReference type="InterPro" id="IPR016032">
    <property type="entry name" value="Sig_transdc_resp-reg_C-effctor"/>
</dbReference>
<evidence type="ECO:0000313" key="6">
    <source>
        <dbReference type="Proteomes" id="UP000600588"/>
    </source>
</evidence>
<accession>A0A8J6PZS8</accession>
<evidence type="ECO:0000256" key="1">
    <source>
        <dbReference type="SAM" id="Coils"/>
    </source>
</evidence>
<dbReference type="SUPFAM" id="SSF46894">
    <property type="entry name" value="C-terminal effector domain of the bipartite response regulators"/>
    <property type="match status" value="1"/>
</dbReference>
<protein>
    <submittedName>
        <fullName evidence="5">LuxR family transcriptional regulator</fullName>
    </submittedName>
</protein>
<feature type="signal peptide" evidence="3">
    <location>
        <begin position="1"/>
        <end position="21"/>
    </location>
</feature>
<evidence type="ECO:0000256" key="3">
    <source>
        <dbReference type="SAM" id="SignalP"/>
    </source>
</evidence>
<feature type="domain" description="HTH luxR-type" evidence="4">
    <location>
        <begin position="877"/>
        <end position="934"/>
    </location>
</feature>
<keyword evidence="2" id="KW-1133">Transmembrane helix</keyword>
<dbReference type="GO" id="GO:0006355">
    <property type="term" value="P:regulation of DNA-templated transcription"/>
    <property type="evidence" value="ECO:0007669"/>
    <property type="project" value="InterPro"/>
</dbReference>
<evidence type="ECO:0000313" key="5">
    <source>
        <dbReference type="EMBL" id="MBD0831832.1"/>
    </source>
</evidence>
<dbReference type="AlphaFoldDB" id="A0A8J6PZS8"/>
<organism evidence="5 6">
    <name type="scientific">Aestuariibaculum sediminum</name>
    <dbReference type="NCBI Taxonomy" id="2770637"/>
    <lineage>
        <taxon>Bacteria</taxon>
        <taxon>Pseudomonadati</taxon>
        <taxon>Bacteroidota</taxon>
        <taxon>Flavobacteriia</taxon>
        <taxon>Flavobacteriales</taxon>
        <taxon>Flavobacteriaceae</taxon>
    </lineage>
</organism>
<dbReference type="InterPro" id="IPR011123">
    <property type="entry name" value="Y_Y_Y"/>
</dbReference>
<evidence type="ECO:0000256" key="2">
    <source>
        <dbReference type="SAM" id="Phobius"/>
    </source>
</evidence>
<evidence type="ECO:0000259" key="4">
    <source>
        <dbReference type="SMART" id="SM00421"/>
    </source>
</evidence>
<dbReference type="InterPro" id="IPR015943">
    <property type="entry name" value="WD40/YVTN_repeat-like_dom_sf"/>
</dbReference>
<feature type="coiled-coil region" evidence="1">
    <location>
        <begin position="764"/>
        <end position="800"/>
    </location>
</feature>